<sequence length="261" mass="28111">VTAGAAVLQTTGGTDEVRDTDPIVYGITLSSAAEAAEVLDQAAKVAEDRSFTPPDPRQWVYTKMSHTTSAHAGGGVVSGPYETHTWELWQRVDGKQYAAYKGGKISVGRGNGTPSRAARYDPLPRDPEALLRKVSGGRPYHDLTFGTLITILKHRVHPPETEAAIFRALRLIPGVRLVEGKVDAAGRPAIALGMVGREGWLHEEVLLDPRTYAYLGERAITIADHTSGGDGEPKRLVKKGTLVRIEVRHSAGIVDQPGSRP</sequence>
<feature type="non-terminal residue" evidence="1">
    <location>
        <position position="261"/>
    </location>
</feature>
<organism evidence="1 2">
    <name type="scientific">Actinomadura adrarensis</name>
    <dbReference type="NCBI Taxonomy" id="1819600"/>
    <lineage>
        <taxon>Bacteria</taxon>
        <taxon>Bacillati</taxon>
        <taxon>Actinomycetota</taxon>
        <taxon>Actinomycetes</taxon>
        <taxon>Streptosporangiales</taxon>
        <taxon>Thermomonosporaceae</taxon>
        <taxon>Actinomadura</taxon>
    </lineage>
</organism>
<proteinExistence type="predicted"/>
<evidence type="ECO:0000313" key="1">
    <source>
        <dbReference type="EMBL" id="MFD0853949.1"/>
    </source>
</evidence>
<feature type="non-terminal residue" evidence="1">
    <location>
        <position position="1"/>
    </location>
</feature>
<keyword evidence="2" id="KW-1185">Reference proteome</keyword>
<protein>
    <submittedName>
        <fullName evidence="1">CU044_5270 family protein</fullName>
    </submittedName>
</protein>
<dbReference type="EMBL" id="JBHTIR010002576">
    <property type="protein sequence ID" value="MFD0853949.1"/>
    <property type="molecule type" value="Genomic_DNA"/>
</dbReference>
<comment type="caution">
    <text evidence="1">The sequence shown here is derived from an EMBL/GenBank/DDBJ whole genome shotgun (WGS) entry which is preliminary data.</text>
</comment>
<dbReference type="Proteomes" id="UP001597083">
    <property type="component" value="Unassembled WGS sequence"/>
</dbReference>
<evidence type="ECO:0000313" key="2">
    <source>
        <dbReference type="Proteomes" id="UP001597083"/>
    </source>
</evidence>
<name>A0ABW3CHC9_9ACTN</name>
<gene>
    <name evidence="1" type="ORF">ACFQ07_17055</name>
</gene>
<accession>A0ABW3CHC9</accession>
<dbReference type="NCBIfam" id="NF038083">
    <property type="entry name" value="CU044_5270_fam"/>
    <property type="match status" value="1"/>
</dbReference>
<reference evidence="2" key="1">
    <citation type="journal article" date="2019" name="Int. J. Syst. Evol. Microbiol.">
        <title>The Global Catalogue of Microorganisms (GCM) 10K type strain sequencing project: providing services to taxonomists for standard genome sequencing and annotation.</title>
        <authorList>
            <consortium name="The Broad Institute Genomics Platform"/>
            <consortium name="The Broad Institute Genome Sequencing Center for Infectious Disease"/>
            <person name="Wu L."/>
            <person name="Ma J."/>
        </authorList>
    </citation>
    <scope>NUCLEOTIDE SEQUENCE [LARGE SCALE GENOMIC DNA]</scope>
    <source>
        <strain evidence="2">JCM 31696</strain>
    </source>
</reference>
<dbReference type="InterPro" id="IPR047789">
    <property type="entry name" value="CU044_5270-like"/>
</dbReference>